<keyword evidence="2" id="KW-0472">Membrane</keyword>
<name>A0A061DDC9_BABBI</name>
<feature type="transmembrane region" description="Helical" evidence="2">
    <location>
        <begin position="1624"/>
        <end position="1645"/>
    </location>
</feature>
<organism evidence="3 4">
    <name type="scientific">Babesia bigemina</name>
    <dbReference type="NCBI Taxonomy" id="5866"/>
    <lineage>
        <taxon>Eukaryota</taxon>
        <taxon>Sar</taxon>
        <taxon>Alveolata</taxon>
        <taxon>Apicomplexa</taxon>
        <taxon>Aconoidasida</taxon>
        <taxon>Piroplasmida</taxon>
        <taxon>Babesiidae</taxon>
        <taxon>Babesia</taxon>
    </lineage>
</organism>
<dbReference type="EMBL" id="LK391709">
    <property type="protein sequence ID" value="CDR96165.1"/>
    <property type="molecule type" value="Genomic_DNA"/>
</dbReference>
<evidence type="ECO:0000256" key="1">
    <source>
        <dbReference type="SAM" id="Coils"/>
    </source>
</evidence>
<sequence>MAPKKLTDCPENLREAIDWLIQVRHGNDNGLDHLSKAVKKLIDEAIEKAYTTNVSALLKALDSAKSYKCCKDKVAQIEKLKELKSFENGPFNDLKTRCEIIKNCTKRHLDSSQQKAYEEIQSKLEQLKSLKESLTGLTDEEECKKLLTNLCDGVETFLGFDSNSKGYTGQGIVYSDLDRLCDAAMAFLHGVLGSVKDDNAVTTYDNYILDESKRLNKVLEKLQSQIGKGSAGLVESVTQVTEWLEGYEREVKLKSDKEKDLIINLENQVEEHKKFIEQEKDKGLTTQMEYWTKRAGWYLEKVSKANKVLESFDSKLRDKLRRPIDMLLQAVKRFQEEAANGDVQEISKLTDKKLSTLKEYLGDRFNARIQGIKTYLKRHIGDLHKRLMKLNAESLGLLKNAINDDLQEAFNTVQRLIRRIIGKYQSNIVEQIKAILNEAEALTSEIRIEKQKLNEAVSGLEDRMGKLKGLKNAMMVPNNLDEYDKSDDKNKWNLQTLIKALKEEINRKLASAIEDLWTDLQQGLLKAYGISGVANPELPGLQALLGSELKKLQNVGVWIHAGTVDKHDIGNHLEEVLINLKRASSNWAKIQPGKVGLEMLTAIINDIGSKTVEGGKIQLGALCNAAAISGVTHLQDEVTKVVDGPLTDNKTPLTQIKNALVSLQTKDELRLDTSANGGHSEVHKKSKDIHDKIQNFLTYNVGESDVVEGSVYKDLKELQESIDALGVKVINVGEKVSVVSNELTSCIKDSNQLLRVVPKATEILINKLRDELNENISESFYELRQQAEDLYTRRKQKEVAALKKSVKDQFTEIDKIMEADSILSVKGFLKILKQTIVSEVLNIKCSTRSTLDEGAKILNIGFASFFKELQRQGDLLILNSRIFMPLSDKLETLLNTLTYYNHSFRINLDNVRTDLTTINFSLYYSSAKTISTVIKRGLSEFAEQLGHAYVSRYSGKQFNGALLKDKDVKSGEKQTTPPEKELTPEGRNCAKVCLTIVKMVYCDLGRLTRKCKKDWKIFQIHRGAQKVKSEIPNPLGHFLERCGYRVSDSAASQNGHLRNQKDFTGQKVYDCLASNDYEHVYNTDEDFEYPLQKLYHCLQNYYVVGHYASSFAKKQPCSVFEMLCWMCGLQYNSVQSDLLHSISEMLEEPATPVGGDGDLVTFDLQSFYINTYPNKATCKQLDEVINHIMSKSASILTTVLGYGDEHTTYACDFYDNSLKLYYPKSGEECLDMLLDILRRMFAPLRFLFMQCRLDQSHYGWADCYYGKQVYPLNWQCKDHEAEEANCRLRSALQSYLSDCLVGCMPHQLSAIGCKATCITCPKGQPGMACLTPLGFRGFSGSNRKGEDISNVLGNLFSNPLVASLFALAPKAPSTLPEHYQFALSLVNDWRNPRSHPIEDGITAAIDDRSISLYDNPSQLTNALRHAYGSSQASHDVDKHPKPIGAGQTEDKKYGDLCSLAMSIACSDQNSQCAPYLYALFADQYTYLASKQCKTYLSWAVYLPWTLWNYLNSLYNSFKDIYCQDWGCRSCLRADRCRRGQHGLVNDKTKAPNCHCSSIVECKGAMPTLYKYGFTFGAPAALNGQSGKKTCSNFMEQLNNVLQSTYFQTLFRECDNFLWKIREPFTWTVVALWLLSLLYLLHIMVIRLDLLHIKSHLHSPSSHRIAAQSLLAAARVGRLAKISYLQA</sequence>
<dbReference type="RefSeq" id="XP_012768351.1">
    <property type="nucleotide sequence ID" value="XM_012912897.1"/>
</dbReference>
<proteinExistence type="predicted"/>
<dbReference type="Proteomes" id="UP000033188">
    <property type="component" value="Chromosome 3"/>
</dbReference>
<evidence type="ECO:0008006" key="5">
    <source>
        <dbReference type="Google" id="ProtNLM"/>
    </source>
</evidence>
<dbReference type="GeneID" id="24564706"/>
<keyword evidence="4" id="KW-1185">Reference proteome</keyword>
<evidence type="ECO:0000256" key="2">
    <source>
        <dbReference type="SAM" id="Phobius"/>
    </source>
</evidence>
<reference evidence="4" key="1">
    <citation type="journal article" date="2014" name="Nucleic Acids Res.">
        <title>The evolutionary dynamics of variant antigen genes in Babesia reveal a history of genomic innovation underlying host-parasite interaction.</title>
        <authorList>
            <person name="Jackson A.P."/>
            <person name="Otto T.D."/>
            <person name="Darby A."/>
            <person name="Ramaprasad A."/>
            <person name="Xia D."/>
            <person name="Echaide I.E."/>
            <person name="Farber M."/>
            <person name="Gahlot S."/>
            <person name="Gamble J."/>
            <person name="Gupta D."/>
            <person name="Gupta Y."/>
            <person name="Jackson L."/>
            <person name="Malandrin L."/>
            <person name="Malas T.B."/>
            <person name="Moussa E."/>
            <person name="Nair M."/>
            <person name="Reid A.J."/>
            <person name="Sanders M."/>
            <person name="Sharma J."/>
            <person name="Tracey A."/>
            <person name="Quail M.A."/>
            <person name="Weir W."/>
            <person name="Wastling J.M."/>
            <person name="Hall N."/>
            <person name="Willadsen P."/>
            <person name="Lingelbach K."/>
            <person name="Shiels B."/>
            <person name="Tait A."/>
            <person name="Berriman M."/>
            <person name="Allred D.R."/>
            <person name="Pain A."/>
        </authorList>
    </citation>
    <scope>NUCLEOTIDE SEQUENCE [LARGE SCALE GENOMIC DNA]</scope>
    <source>
        <strain evidence="4">Bond</strain>
    </source>
</reference>
<feature type="coiled-coil region" evidence="1">
    <location>
        <begin position="113"/>
        <end position="140"/>
    </location>
</feature>
<keyword evidence="2" id="KW-1133">Transmembrane helix</keyword>
<evidence type="ECO:0000313" key="3">
    <source>
        <dbReference type="EMBL" id="CDR96165.1"/>
    </source>
</evidence>
<dbReference type="KEGG" id="bbig:BBBOND_0300700"/>
<dbReference type="OrthoDB" id="10557750at2759"/>
<dbReference type="VEuPathDB" id="PiroplasmaDB:BBBOND_0300700"/>
<keyword evidence="1" id="KW-0175">Coiled coil</keyword>
<protein>
    <recommendedName>
        <fullName evidence="5">C3H1-type domain-containing protein</fullName>
    </recommendedName>
</protein>
<gene>
    <name evidence="3" type="ORF">BBBOND_0300700</name>
</gene>
<feature type="coiled-coil region" evidence="1">
    <location>
        <begin position="399"/>
        <end position="470"/>
    </location>
</feature>
<accession>A0A061DDC9</accession>
<keyword evidence="2" id="KW-0812">Transmembrane</keyword>
<evidence type="ECO:0000313" key="4">
    <source>
        <dbReference type="Proteomes" id="UP000033188"/>
    </source>
</evidence>